<dbReference type="HOGENOM" id="CLU_945338_0_0_2"/>
<dbReference type="EMBL" id="CP001403">
    <property type="protein sequence ID" value="ACP45895.1"/>
    <property type="molecule type" value="Genomic_DNA"/>
</dbReference>
<dbReference type="KEGG" id="siy:YG5714_1635"/>
<protein>
    <recommendedName>
        <fullName evidence="3">DUF4935 domain-containing protein</fullName>
    </recommendedName>
</protein>
<dbReference type="Proteomes" id="UP000002308">
    <property type="component" value="Chromosome"/>
</dbReference>
<evidence type="ECO:0008006" key="3">
    <source>
        <dbReference type="Google" id="ProtNLM"/>
    </source>
</evidence>
<dbReference type="SUPFAM" id="SSF88723">
    <property type="entry name" value="PIN domain-like"/>
    <property type="match status" value="1"/>
</dbReference>
<evidence type="ECO:0000313" key="2">
    <source>
        <dbReference type="Proteomes" id="UP000002308"/>
    </source>
</evidence>
<gene>
    <name evidence="1" type="ordered locus">YG5714_1635</name>
</gene>
<dbReference type="AlphaFoldDB" id="C3NF06"/>
<reference evidence="1 2" key="1">
    <citation type="journal article" date="2009" name="Proc. Natl. Acad. Sci. U.S.A.">
        <title>Biogeography of the Sulfolobus islandicus pan-genome.</title>
        <authorList>
            <person name="Reno M.L."/>
            <person name="Held N.L."/>
            <person name="Fields C.J."/>
            <person name="Burke P.V."/>
            <person name="Whitaker R.J."/>
        </authorList>
    </citation>
    <scope>NUCLEOTIDE SEQUENCE [LARGE SCALE GENOMIC DNA]</scope>
    <source>
        <strain evidence="2">Y.G.57.14 / Yellowstone #1</strain>
    </source>
</reference>
<organism evidence="1 2">
    <name type="scientific">Saccharolobus islandicus (strain Y.G.57.14 / Yellowstone #1)</name>
    <name type="common">Sulfolobus islandicus</name>
    <dbReference type="NCBI Taxonomy" id="439386"/>
    <lineage>
        <taxon>Archaea</taxon>
        <taxon>Thermoproteota</taxon>
        <taxon>Thermoprotei</taxon>
        <taxon>Sulfolobales</taxon>
        <taxon>Sulfolobaceae</taxon>
        <taxon>Saccharolobus</taxon>
    </lineage>
</organism>
<accession>C3NF06</accession>
<evidence type="ECO:0000313" key="1">
    <source>
        <dbReference type="EMBL" id="ACP45895.1"/>
    </source>
</evidence>
<sequence length="298" mass="35104">MWLKMSQNEAFFLDTNILIKWIYREILNENPAVEDFIDSLSKGQCVILHINLREFETIIYDAYNITSHVIYEKILSKQDWDKLGVEDKLRVLEDIRKNFEQIYEQILTKYYNGQILPGGIRQILAKRFFIELEGKLIDSNLEALRNHIALNQRTDDLIDYISGIENTIRKNCTILNNINLLFNDDIIKENQLIYEGISKYIRNLKSKRCNKTPSRNDQIIFVYLFLLLRGRIYDKIVFITDDNDFERMHNTVLNHLKDIINGNANPRGDFKESAIEANDILRKLVIKGINDLITQQKS</sequence>
<dbReference type="InterPro" id="IPR029060">
    <property type="entry name" value="PIN-like_dom_sf"/>
</dbReference>
<name>C3NF06_SACI7</name>
<proteinExistence type="predicted"/>